<evidence type="ECO:0000313" key="3">
    <source>
        <dbReference type="EMBL" id="AWB66236.1"/>
    </source>
</evidence>
<evidence type="ECO:0000313" key="4">
    <source>
        <dbReference type="Proteomes" id="UP000244441"/>
    </source>
</evidence>
<dbReference type="RefSeq" id="WP_108602307.1">
    <property type="nucleotide sequence ID" value="NZ_CP026604.1"/>
</dbReference>
<name>A0A2S0VPU8_9ALTE</name>
<dbReference type="EMBL" id="CP026604">
    <property type="protein sequence ID" value="AWB66236.1"/>
    <property type="molecule type" value="Genomic_DNA"/>
</dbReference>
<proteinExistence type="predicted"/>
<dbReference type="OrthoDB" id="119951at2"/>
<dbReference type="PANTHER" id="PTHR46825:SF9">
    <property type="entry name" value="BETA-LACTAMASE-RELATED DOMAIN-CONTAINING PROTEIN"/>
    <property type="match status" value="1"/>
</dbReference>
<dbReference type="InterPro" id="IPR012338">
    <property type="entry name" value="Beta-lactam/transpept-like"/>
</dbReference>
<dbReference type="Gene3D" id="3.40.710.10">
    <property type="entry name" value="DD-peptidase/beta-lactamase superfamily"/>
    <property type="match status" value="1"/>
</dbReference>
<keyword evidence="4" id="KW-1185">Reference proteome</keyword>
<keyword evidence="1" id="KW-0472">Membrane</keyword>
<protein>
    <recommendedName>
        <fullName evidence="2">Beta-lactamase-related domain-containing protein</fullName>
    </recommendedName>
</protein>
<feature type="transmembrane region" description="Helical" evidence="1">
    <location>
        <begin position="609"/>
        <end position="629"/>
    </location>
</feature>
<feature type="transmembrane region" description="Helical" evidence="1">
    <location>
        <begin position="571"/>
        <end position="597"/>
    </location>
</feature>
<dbReference type="InterPro" id="IPR050491">
    <property type="entry name" value="AmpC-like"/>
</dbReference>
<gene>
    <name evidence="3" type="ORF">C2869_07210</name>
</gene>
<dbReference type="KEGG" id="cate:C2869_07210"/>
<feature type="transmembrane region" description="Helical" evidence="1">
    <location>
        <begin position="544"/>
        <end position="565"/>
    </location>
</feature>
<dbReference type="Pfam" id="PF00144">
    <property type="entry name" value="Beta-lactamase"/>
    <property type="match status" value="1"/>
</dbReference>
<reference evidence="3 4" key="1">
    <citation type="submission" date="2018-01" db="EMBL/GenBank/DDBJ databases">
        <title>Genome sequence of a Cantenovulum-like bacteria.</title>
        <authorList>
            <person name="Tan W.R."/>
            <person name="Lau N.-S."/>
            <person name="Go F."/>
            <person name="Amirul A.-A.A."/>
        </authorList>
    </citation>
    <scope>NUCLEOTIDE SEQUENCE [LARGE SCALE GENOMIC DNA]</scope>
    <source>
        <strain evidence="3 4">CCB-QB4</strain>
    </source>
</reference>
<dbReference type="AlphaFoldDB" id="A0A2S0VPU8"/>
<evidence type="ECO:0000259" key="2">
    <source>
        <dbReference type="Pfam" id="PF00144"/>
    </source>
</evidence>
<evidence type="ECO:0000256" key="1">
    <source>
        <dbReference type="SAM" id="Phobius"/>
    </source>
</evidence>
<feature type="domain" description="Beta-lactamase-related" evidence="2">
    <location>
        <begin position="50"/>
        <end position="365"/>
    </location>
</feature>
<organism evidence="3 4">
    <name type="scientific">Saccharobesus litoralis</name>
    <dbReference type="NCBI Taxonomy" id="2172099"/>
    <lineage>
        <taxon>Bacteria</taxon>
        <taxon>Pseudomonadati</taxon>
        <taxon>Pseudomonadota</taxon>
        <taxon>Gammaproteobacteria</taxon>
        <taxon>Alteromonadales</taxon>
        <taxon>Alteromonadaceae</taxon>
        <taxon>Saccharobesus</taxon>
    </lineage>
</organism>
<dbReference type="SUPFAM" id="SSF56601">
    <property type="entry name" value="beta-lactamase/transpeptidase-like"/>
    <property type="match status" value="1"/>
</dbReference>
<keyword evidence="1" id="KW-1133">Transmembrane helix</keyword>
<sequence length="639" mass="70543">MQALSLLQTVLKSRALKQLIIAIATVIVFSTGVNAEQKPPENIDALKVAVNNLVEQSQAPAVSLGVIEQGELVWVQTYGYANKAQNIAATNDTLFRIGSVSKMFVALSVMKLVEQGQLNLQDKLADLAPEIVFTNQWEDKHPIRLVHLLEHTTGWPDITLAEYAMDGKDAVLAEVLMRYPETRTSRWQPGTRHAYSNVGSAIAALIVEKVTGQLFEDYVAGHWFRPLGMHSATYFAATQPTKTMATAYTPKGEEPYWHIAYRPAGSINSTAQDMTNLIQFFINRGAVNGQALLSPASIKRMETPKSNLGAELGITHGYGLANYSSGIKRIAFHGHNGAVTGAFAELAYSPQLQSGFVVLTTGQTPANWQIAQKIKQYLARDQKVVKQNNMALPQTFADLNGYYKKINYRNEHSAFMSDVFGVHQFSVENNKFRSKPLLGGWLSSAIWLDSGSANSKSTVLTDAWVGLPAVAKVIDPQVGEAIQVGSNLFIQQTAWQVWSKLLLVILTVVIALGYLVYGLIWYVRYISQRNLSASQLLIRQWPTWNALVFVACVLGSVFIPAVIGVHGLSQIGFSTLLMFIFSSLYPLVAIAAIVQLLRNWPKNKVTVGYAWALTVCCMHIAANVLLYSYDSLFVRVWLL</sequence>
<keyword evidence="1" id="KW-0812">Transmembrane</keyword>
<dbReference type="PANTHER" id="PTHR46825">
    <property type="entry name" value="D-ALANYL-D-ALANINE-CARBOXYPEPTIDASE/ENDOPEPTIDASE AMPH"/>
    <property type="match status" value="1"/>
</dbReference>
<feature type="transmembrane region" description="Helical" evidence="1">
    <location>
        <begin position="501"/>
        <end position="523"/>
    </location>
</feature>
<accession>A0A2S0VPU8</accession>
<dbReference type="Proteomes" id="UP000244441">
    <property type="component" value="Chromosome"/>
</dbReference>
<dbReference type="InterPro" id="IPR001466">
    <property type="entry name" value="Beta-lactam-related"/>
</dbReference>